<feature type="region of interest" description="Disordered" evidence="1">
    <location>
        <begin position="309"/>
        <end position="348"/>
    </location>
</feature>
<evidence type="ECO:0000256" key="1">
    <source>
        <dbReference type="SAM" id="MobiDB-lite"/>
    </source>
</evidence>
<dbReference type="EMBL" id="LC738881">
    <property type="protein sequence ID" value="BDT63081.1"/>
    <property type="molecule type" value="Genomic_DNA"/>
</dbReference>
<sequence>MSSVSRKIAEDLVRWYAAYGCDCKYSRRLATVLGSLGGGVDAASVRSRANAPASGASRGVNPRVVELIETVLLERSLSGPDLAAAAFDLNDKISYCPCNASRSNCDVTSFSVWETKNGGALKATCPSCTLEIACSDADSLGEDEGNESRPVGPVALTALLRKRAEEEADPARAETKRLWAALMLGGTSGGRGSCSQATHKSSFGGSWTSLLFECDRGSENGRRLRLKSEVLVSNSIKQSVRLQPNCVCSDLLYAVCSAAGERNCAYRVRDLEVLGGEFLYFSYVLFEEGGVFDAKAHMCDLVATEPASEVASLGAPPRGPEGDDARQPPRKKNRPDADPTDKMTTDNEVDVQTLLMTVLAGHRAPDAASVPRKRTKKRTKGSVRGDAHREARGTVGAVNDTITLAAGRGRGDSETRASPSEKCEKDVVLPCPQICEQSFAEHLRSRPPGPDVIHTSRLGGACFKMPARIFRKHFLLPWQSVLFSPPVVVRVNFNRYRVLTGLSTFFDRVEVVGTPGAHAGVRLDVNAAHGAVLRMLARLRENSVRRSLEAGVSEGAGRFGLLLKNPSTNLGMRIPSKEIRARRLGAASTLGMLAGMAA</sequence>
<feature type="region of interest" description="Disordered" evidence="1">
    <location>
        <begin position="360"/>
        <end position="388"/>
    </location>
</feature>
<name>A0A9C7BWY5_9VIRU</name>
<evidence type="ECO:0000313" key="2">
    <source>
        <dbReference type="EMBL" id="BDT63081.1"/>
    </source>
</evidence>
<feature type="compositionally biased region" description="Basic and acidic residues" evidence="1">
    <location>
        <begin position="334"/>
        <end position="345"/>
    </location>
</feature>
<feature type="compositionally biased region" description="Basic residues" evidence="1">
    <location>
        <begin position="371"/>
        <end position="381"/>
    </location>
</feature>
<proteinExistence type="predicted"/>
<accession>A0A9C7BWY5</accession>
<reference evidence="2" key="1">
    <citation type="submission" date="2022-10" db="EMBL/GenBank/DDBJ databases">
        <title>Genome sequences of endogenous nimaviruses in decapod crustaceans.</title>
        <authorList>
            <person name="Kawato S."/>
            <person name="Nozaki R."/>
            <person name="Kondo H."/>
            <person name="Hirono I."/>
        </authorList>
    </citation>
    <scope>NUCLEOTIDE SEQUENCE</scope>
    <source>
        <strain evidence="2">Fukuoka2019</strain>
    </source>
</reference>
<protein>
    <submittedName>
        <fullName evidence="2">Wsv440-like protein</fullName>
    </submittedName>
</protein>
<organism evidence="2">
    <name type="scientific">Sicyonia whispovirus</name>
    <dbReference type="NCBI Taxonomy" id="2984283"/>
    <lineage>
        <taxon>Viruses</taxon>
        <taxon>Viruses incertae sedis</taxon>
        <taxon>Naldaviricetes</taxon>
        <taxon>Nimaviridae</taxon>
        <taxon>Whispovirus</taxon>
    </lineage>
</organism>